<dbReference type="PANTHER" id="PTHR11895:SF176">
    <property type="entry name" value="AMIDASE AMID-RELATED"/>
    <property type="match status" value="1"/>
</dbReference>
<dbReference type="InterPro" id="IPR000120">
    <property type="entry name" value="Amidase"/>
</dbReference>
<comment type="caution">
    <text evidence="2">The sequence shown here is derived from an EMBL/GenBank/DDBJ whole genome shotgun (WGS) entry which is preliminary data.</text>
</comment>
<feature type="non-terminal residue" evidence="2">
    <location>
        <position position="1"/>
    </location>
</feature>
<feature type="domain" description="Amidase" evidence="1">
    <location>
        <begin position="272"/>
        <end position="369"/>
    </location>
</feature>
<evidence type="ECO:0000313" key="2">
    <source>
        <dbReference type="EMBL" id="MBJ7598915.1"/>
    </source>
</evidence>
<evidence type="ECO:0000259" key="1">
    <source>
        <dbReference type="Pfam" id="PF01425"/>
    </source>
</evidence>
<keyword evidence="3" id="KW-1185">Reference proteome</keyword>
<proteinExistence type="predicted"/>
<dbReference type="EMBL" id="JAEKNR010000136">
    <property type="protein sequence ID" value="MBJ7598915.1"/>
    <property type="molecule type" value="Genomic_DNA"/>
</dbReference>
<gene>
    <name evidence="2" type="ORF">JF922_12640</name>
</gene>
<evidence type="ECO:0000313" key="3">
    <source>
        <dbReference type="Proteomes" id="UP000612893"/>
    </source>
</evidence>
<reference evidence="2" key="1">
    <citation type="submission" date="2020-10" db="EMBL/GenBank/DDBJ databases">
        <title>Ca. Dormibacterota MAGs.</title>
        <authorList>
            <person name="Montgomery K."/>
        </authorList>
    </citation>
    <scope>NUCLEOTIDE SEQUENCE [LARGE SCALE GENOMIC DNA]</scope>
    <source>
        <strain evidence="2">SC8812_S17_10</strain>
    </source>
</reference>
<dbReference type="RefSeq" id="WP_338202146.1">
    <property type="nucleotide sequence ID" value="NZ_JAEKNR010000136.1"/>
</dbReference>
<dbReference type="InterPro" id="IPR020556">
    <property type="entry name" value="Amidase_CS"/>
</dbReference>
<organism evidence="2 3">
    <name type="scientific">Candidatus Nephthysia bennettiae</name>
    <dbReference type="NCBI Taxonomy" id="3127016"/>
    <lineage>
        <taxon>Bacteria</taxon>
        <taxon>Bacillati</taxon>
        <taxon>Candidatus Dormiibacterota</taxon>
        <taxon>Candidatus Dormibacteria</taxon>
        <taxon>Candidatus Dormibacterales</taxon>
        <taxon>Candidatus Dormibacteraceae</taxon>
        <taxon>Candidatus Nephthysia</taxon>
    </lineage>
</organism>
<dbReference type="InterPro" id="IPR023631">
    <property type="entry name" value="Amidase_dom"/>
</dbReference>
<feature type="domain" description="Amidase" evidence="1">
    <location>
        <begin position="28"/>
        <end position="187"/>
    </location>
</feature>
<accession>A0A934K5T0</accession>
<dbReference type="InterPro" id="IPR036928">
    <property type="entry name" value="AS_sf"/>
</dbReference>
<dbReference type="Proteomes" id="UP000612893">
    <property type="component" value="Unassembled WGS sequence"/>
</dbReference>
<dbReference type="Pfam" id="PF01425">
    <property type="entry name" value="Amidase"/>
    <property type="match status" value="2"/>
</dbReference>
<dbReference type="GO" id="GO:0003824">
    <property type="term" value="F:catalytic activity"/>
    <property type="evidence" value="ECO:0007669"/>
    <property type="project" value="InterPro"/>
</dbReference>
<dbReference type="AlphaFoldDB" id="A0A934K5T0"/>
<protein>
    <submittedName>
        <fullName evidence="2">Amidase</fullName>
    </submittedName>
</protein>
<dbReference type="PROSITE" id="PS00571">
    <property type="entry name" value="AMIDASES"/>
    <property type="match status" value="1"/>
</dbReference>
<dbReference type="PANTHER" id="PTHR11895">
    <property type="entry name" value="TRANSAMIDASE"/>
    <property type="match status" value="1"/>
</dbReference>
<dbReference type="SUPFAM" id="SSF75304">
    <property type="entry name" value="Amidase signature (AS) enzymes"/>
    <property type="match status" value="1"/>
</dbReference>
<sequence>AQARDRIRSRADLNAFISLTDEEGGGPVVAVKDLVDVKGAVTTGGGTILPRTAATEDAPVIRRMREFGCVVVGKTNLHEWAYGVTSDNPHYGPVRNPHDPRRVAGGSSGGSAVAVAEGMCDWALGSDTGGSIRIPAAFCGVVGFKPTIGTVETEGVIPLSRSLDTLGPLAPDVRSAARALEMMSGRSGLVPAEPRPLGALRVSAAQGWAVDLAPELDAAWREATRGLPEVDLGDRLEIGGAGLTILLVEAAAFHSRWVAEHPDRYGSDVLQLLKQGQAVSRHDYSEALFQQARLRVALEEALDGWDAVLVPATRVGPPLIGEAYARADVTVFTRPFNTTGHPVIALPVPSTGMPVGVQVVGHFGQEGRLVEAALALEAAWKGAAAR</sequence>
<dbReference type="Gene3D" id="3.90.1300.10">
    <property type="entry name" value="Amidase signature (AS) domain"/>
    <property type="match status" value="1"/>
</dbReference>
<name>A0A934K5T0_9BACT</name>